<dbReference type="Gene3D" id="4.10.240.10">
    <property type="entry name" value="Zn(2)-C6 fungal-type DNA-binding domain"/>
    <property type="match status" value="1"/>
</dbReference>
<dbReference type="InterPro" id="IPR053175">
    <property type="entry name" value="DHMBA_Reg_Transcription_Factor"/>
</dbReference>
<feature type="compositionally biased region" description="Gly residues" evidence="2">
    <location>
        <begin position="87"/>
        <end position="101"/>
    </location>
</feature>
<comment type="caution">
    <text evidence="4">The sequence shown here is derived from an EMBL/GenBank/DDBJ whole genome shotgun (WGS) entry which is preliminary data.</text>
</comment>
<dbReference type="SMART" id="SM00066">
    <property type="entry name" value="GAL4"/>
    <property type="match status" value="1"/>
</dbReference>
<dbReference type="PANTHER" id="PTHR38791">
    <property type="entry name" value="ZN(II)2CYS6 TRANSCRIPTION FACTOR (EUROFUNG)-RELATED-RELATED"/>
    <property type="match status" value="1"/>
</dbReference>
<feature type="compositionally biased region" description="Low complexity" evidence="2">
    <location>
        <begin position="115"/>
        <end position="173"/>
    </location>
</feature>
<dbReference type="GeneID" id="98123961"/>
<feature type="region of interest" description="Disordered" evidence="2">
    <location>
        <begin position="60"/>
        <end position="195"/>
    </location>
</feature>
<feature type="compositionally biased region" description="Basic residues" evidence="2">
    <location>
        <begin position="60"/>
        <end position="70"/>
    </location>
</feature>
<accession>A0ABR4DCS7</accession>
<dbReference type="SUPFAM" id="SSF57701">
    <property type="entry name" value="Zn2/Cys6 DNA-binding domain"/>
    <property type="match status" value="1"/>
</dbReference>
<gene>
    <name evidence="4" type="ORF">VTJ83DRAFT_2987</name>
</gene>
<dbReference type="RefSeq" id="XP_070866868.1">
    <property type="nucleotide sequence ID" value="XM_071009317.1"/>
</dbReference>
<name>A0ABR4DCS7_9PEZI</name>
<feature type="compositionally biased region" description="Low complexity" evidence="2">
    <location>
        <begin position="73"/>
        <end position="86"/>
    </location>
</feature>
<dbReference type="InterPro" id="IPR036864">
    <property type="entry name" value="Zn2-C6_fun-type_DNA-bd_sf"/>
</dbReference>
<evidence type="ECO:0000256" key="1">
    <source>
        <dbReference type="ARBA" id="ARBA00023242"/>
    </source>
</evidence>
<dbReference type="PROSITE" id="PS00463">
    <property type="entry name" value="ZN2_CY6_FUNGAL_1"/>
    <property type="match status" value="1"/>
</dbReference>
<evidence type="ECO:0000259" key="3">
    <source>
        <dbReference type="PROSITE" id="PS50048"/>
    </source>
</evidence>
<dbReference type="PANTHER" id="PTHR38791:SF13">
    <property type="entry name" value="ZN(2)-C6 FUNGAL-TYPE DOMAIN-CONTAINING PROTEIN"/>
    <property type="match status" value="1"/>
</dbReference>
<dbReference type="Proteomes" id="UP001600064">
    <property type="component" value="Unassembled WGS sequence"/>
</dbReference>
<feature type="domain" description="Zn(2)-C6 fungal-type" evidence="3">
    <location>
        <begin position="10"/>
        <end position="38"/>
    </location>
</feature>
<dbReference type="CDD" id="cd00067">
    <property type="entry name" value="GAL4"/>
    <property type="match status" value="1"/>
</dbReference>
<protein>
    <recommendedName>
        <fullName evidence="3">Zn(2)-C6 fungal-type domain-containing protein</fullName>
    </recommendedName>
</protein>
<dbReference type="InterPro" id="IPR001138">
    <property type="entry name" value="Zn2Cys6_DnaBD"/>
</dbReference>
<proteinExistence type="predicted"/>
<reference evidence="4 5" key="1">
    <citation type="journal article" date="2024" name="Commun. Biol.">
        <title>Comparative genomic analysis of thermophilic fungi reveals convergent evolutionary adaptations and gene losses.</title>
        <authorList>
            <person name="Steindorff A.S."/>
            <person name="Aguilar-Pontes M.V."/>
            <person name="Robinson A.J."/>
            <person name="Andreopoulos B."/>
            <person name="LaButti K."/>
            <person name="Kuo A."/>
            <person name="Mondo S."/>
            <person name="Riley R."/>
            <person name="Otillar R."/>
            <person name="Haridas S."/>
            <person name="Lipzen A."/>
            <person name="Grimwood J."/>
            <person name="Schmutz J."/>
            <person name="Clum A."/>
            <person name="Reid I.D."/>
            <person name="Moisan M.C."/>
            <person name="Butler G."/>
            <person name="Nguyen T.T.M."/>
            <person name="Dewar K."/>
            <person name="Conant G."/>
            <person name="Drula E."/>
            <person name="Henrissat B."/>
            <person name="Hansel C."/>
            <person name="Singer S."/>
            <person name="Hutchinson M.I."/>
            <person name="de Vries R.P."/>
            <person name="Natvig D.O."/>
            <person name="Powell A.J."/>
            <person name="Tsang A."/>
            <person name="Grigoriev I.V."/>
        </authorList>
    </citation>
    <scope>NUCLEOTIDE SEQUENCE [LARGE SCALE GENOMIC DNA]</scope>
    <source>
        <strain evidence="4 5">ATCC 22073</strain>
    </source>
</reference>
<organism evidence="4 5">
    <name type="scientific">Remersonia thermophila</name>
    <dbReference type="NCBI Taxonomy" id="72144"/>
    <lineage>
        <taxon>Eukaryota</taxon>
        <taxon>Fungi</taxon>
        <taxon>Dikarya</taxon>
        <taxon>Ascomycota</taxon>
        <taxon>Pezizomycotina</taxon>
        <taxon>Sordariomycetes</taxon>
        <taxon>Sordariomycetidae</taxon>
        <taxon>Sordariales</taxon>
        <taxon>Sordariales incertae sedis</taxon>
        <taxon>Remersonia</taxon>
    </lineage>
</organism>
<sequence length="743" mass="79756">MVYCGKPSKGCQMCRQRRIKCDETKPVCNQCIKARRQCPGYRDEFDLILRNENQAAKRRALKLSAPRRRATNSSTASSSSSSSSSGSGSGSRSGSGSGSGAGKAVQQPLTTANLSVSSFSSSPSSSSSSSSSLSPSSSTSSPTLSSSSSPHTTPSPKVPSSTPDYYYSSSSHQQKQRQIQRRPSSPADLLGLGPTPIHIPPESLAPSHFVANFVLAPRADGSRGFLDYLLPLLNPPPSSIGGSNSRGGPGPGPDNAHLWHAFQACALASLGNRPGYYHCRAGDGGDAGGEVGPPPALGPHGVSSQDAASAKGILGKAFAEYSKALRATQAALVHPERWKSDGVLAAVLLLGMFENITAKQIGNLAWGSHVEGAIQIVKARGRSQFRTMLGRQLFIAVRTQLIIHSLTSATPPVMGPEWWTEEVAINSHATECQHLSLQAGQLRAEITRALVALPRTPETLEFVQGLMRRAEALDAQIQAWMDGLPEEWQYRTVYWHTHDHEDPARADVLPGGRVDAYGDLWLASVWNQARTTRLTLMSLAVRCAAWVCSPQDYRTTPQYATAAKTCQAMISDILASVPYNLGWRQDGKGKSALGQDLPLSSSSSCGGLGGPFLDGANEYGTMALAAYFVSWPLSCALTQDFATDAQRAYARGRLKYIGDVVGIRYTHILSQFGQLQFRVPSMLIRYDGLMVSPQQMPYNFEKMVSAARTTCPLPEGHAVGRDQSMLRERAYQGQAAAGRQIEV</sequence>
<evidence type="ECO:0000313" key="5">
    <source>
        <dbReference type="Proteomes" id="UP001600064"/>
    </source>
</evidence>
<keyword evidence="5" id="KW-1185">Reference proteome</keyword>
<dbReference type="EMBL" id="JAZGUE010000003">
    <property type="protein sequence ID" value="KAL2268141.1"/>
    <property type="molecule type" value="Genomic_DNA"/>
</dbReference>
<dbReference type="Pfam" id="PF00172">
    <property type="entry name" value="Zn_clus"/>
    <property type="match status" value="1"/>
</dbReference>
<dbReference type="PROSITE" id="PS50048">
    <property type="entry name" value="ZN2_CY6_FUNGAL_2"/>
    <property type="match status" value="1"/>
</dbReference>
<evidence type="ECO:0000313" key="4">
    <source>
        <dbReference type="EMBL" id="KAL2268141.1"/>
    </source>
</evidence>
<evidence type="ECO:0000256" key="2">
    <source>
        <dbReference type="SAM" id="MobiDB-lite"/>
    </source>
</evidence>
<keyword evidence="1" id="KW-0539">Nucleus</keyword>